<comment type="caution">
    <text evidence="1">The sequence shown here is derived from an EMBL/GenBank/DDBJ whole genome shotgun (WGS) entry which is preliminary data.</text>
</comment>
<gene>
    <name evidence="1" type="ORF">BSL78_02749</name>
</gene>
<sequence length="526" mass="59915">MRNTLVKGLMKYYEKFGFIKPLPWGEPIPIDALYTTCQCTVTNVKGDVSNHASDFLSAPEFNFDNNRVFIIADLGYGKTTYTQHLVSDWVSKMKPTKTDKKNTIRETILIYVHLKEVDPSMILSELVKEMMPAGIDLTVDDIAEIFMNFEFQVLFDGLDELSMSTISTNTSPENLTNDKEERVNLLQEEVENDSNLTVGKLLDNKINTVKFKKIKVWVTSREVDDMQASFGLPYSKKVNNQSIQEDIKSLEASLGKIAFENKMSLSLGKREYWNNKLGEKDTQLALAVGLLKYSKKVGSGGSQLEELAFSSYAGIMFYHEFFQEFLAAQYVPEGDKEWAWIDELITKSTDDATVRLLQFMFGMNHARLDKAVKSLLKEKKMWNNFITCIIEVVDPERKKSIIENMNKGLGNMNINILHLDRKQHEIALKEFCNTCNALGVKLTRMTFKEDCASNFIKDVALPSLNVLIFLEMNINEDQFVSIITSLTNRKCPENLQFVKCSVPDNLKGEAKEKVESALRGLKMKSE</sequence>
<dbReference type="PANTHER" id="PTHR46312">
    <property type="entry name" value="NACHT DOMAIN-CONTAINING PROTEIN"/>
    <property type="match status" value="1"/>
</dbReference>
<dbReference type="EMBL" id="MRZV01000060">
    <property type="protein sequence ID" value="PIK60318.1"/>
    <property type="molecule type" value="Genomic_DNA"/>
</dbReference>
<reference evidence="1 2" key="1">
    <citation type="journal article" date="2017" name="PLoS Biol.">
        <title>The sea cucumber genome provides insights into morphological evolution and visceral regeneration.</title>
        <authorList>
            <person name="Zhang X."/>
            <person name="Sun L."/>
            <person name="Yuan J."/>
            <person name="Sun Y."/>
            <person name="Gao Y."/>
            <person name="Zhang L."/>
            <person name="Li S."/>
            <person name="Dai H."/>
            <person name="Hamel J.F."/>
            <person name="Liu C."/>
            <person name="Yu Y."/>
            <person name="Liu S."/>
            <person name="Lin W."/>
            <person name="Guo K."/>
            <person name="Jin S."/>
            <person name="Xu P."/>
            <person name="Storey K.B."/>
            <person name="Huan P."/>
            <person name="Zhang T."/>
            <person name="Zhou Y."/>
            <person name="Zhang J."/>
            <person name="Lin C."/>
            <person name="Li X."/>
            <person name="Xing L."/>
            <person name="Huo D."/>
            <person name="Sun M."/>
            <person name="Wang L."/>
            <person name="Mercier A."/>
            <person name="Li F."/>
            <person name="Yang H."/>
            <person name="Xiang J."/>
        </authorList>
    </citation>
    <scope>NUCLEOTIDE SEQUENCE [LARGE SCALE GENOMIC DNA]</scope>
    <source>
        <strain evidence="1">Shaxun</strain>
        <tissue evidence="1">Muscle</tissue>
    </source>
</reference>
<evidence type="ECO:0008006" key="3">
    <source>
        <dbReference type="Google" id="ProtNLM"/>
    </source>
</evidence>
<keyword evidence="2" id="KW-1185">Reference proteome</keyword>
<accession>A0A2G8LJ88</accession>
<evidence type="ECO:0000313" key="2">
    <source>
        <dbReference type="Proteomes" id="UP000230750"/>
    </source>
</evidence>
<dbReference type="OrthoDB" id="120976at2759"/>
<dbReference type="InterPro" id="IPR027417">
    <property type="entry name" value="P-loop_NTPase"/>
</dbReference>
<proteinExistence type="predicted"/>
<evidence type="ECO:0000313" key="1">
    <source>
        <dbReference type="EMBL" id="PIK60318.1"/>
    </source>
</evidence>
<protein>
    <recommendedName>
        <fullName evidence="3">NACHT domain-containing protein</fullName>
    </recommendedName>
</protein>
<dbReference type="AlphaFoldDB" id="A0A2G8LJ88"/>
<organism evidence="1 2">
    <name type="scientific">Stichopus japonicus</name>
    <name type="common">Sea cucumber</name>
    <dbReference type="NCBI Taxonomy" id="307972"/>
    <lineage>
        <taxon>Eukaryota</taxon>
        <taxon>Metazoa</taxon>
        <taxon>Echinodermata</taxon>
        <taxon>Eleutherozoa</taxon>
        <taxon>Echinozoa</taxon>
        <taxon>Holothuroidea</taxon>
        <taxon>Aspidochirotacea</taxon>
        <taxon>Aspidochirotida</taxon>
        <taxon>Stichopodidae</taxon>
        <taxon>Apostichopus</taxon>
    </lineage>
</organism>
<name>A0A2G8LJ88_STIJA</name>
<dbReference type="PANTHER" id="PTHR46312:SF2">
    <property type="entry name" value="NUCLEOTIDE-BINDING OLIGOMERIZATION DOMAIN-CONTAINING PROTEIN 2-LIKE"/>
    <property type="match status" value="1"/>
</dbReference>
<dbReference type="Proteomes" id="UP000230750">
    <property type="component" value="Unassembled WGS sequence"/>
</dbReference>
<dbReference type="Gene3D" id="3.40.50.300">
    <property type="entry name" value="P-loop containing nucleotide triphosphate hydrolases"/>
    <property type="match status" value="1"/>
</dbReference>